<keyword evidence="3" id="KW-0804">Transcription</keyword>
<dbReference type="PANTHER" id="PTHR44846:SF17">
    <property type="entry name" value="GNTR-FAMILY TRANSCRIPTIONAL REGULATOR"/>
    <property type="match status" value="1"/>
</dbReference>
<dbReference type="GO" id="GO:0003677">
    <property type="term" value="F:DNA binding"/>
    <property type="evidence" value="ECO:0007669"/>
    <property type="project" value="UniProtKB-KW"/>
</dbReference>
<evidence type="ECO:0000259" key="4">
    <source>
        <dbReference type="PROSITE" id="PS50949"/>
    </source>
</evidence>
<accession>A0A318JQE5</accession>
<dbReference type="InterPro" id="IPR036388">
    <property type="entry name" value="WH-like_DNA-bd_sf"/>
</dbReference>
<evidence type="ECO:0000313" key="5">
    <source>
        <dbReference type="EMBL" id="PXX52295.1"/>
    </source>
</evidence>
<name>A0A318JQE5_9NOCA</name>
<reference evidence="5 6" key="1">
    <citation type="submission" date="2018-05" db="EMBL/GenBank/DDBJ databases">
        <title>Genomic Encyclopedia of Type Strains, Phase IV (KMG-IV): sequencing the most valuable type-strain genomes for metagenomic binning, comparative biology and taxonomic classification.</title>
        <authorList>
            <person name="Goeker M."/>
        </authorList>
    </citation>
    <scope>NUCLEOTIDE SEQUENCE [LARGE SCALE GENOMIC DNA]</scope>
    <source>
        <strain evidence="5 6">DSM 44704</strain>
    </source>
</reference>
<dbReference type="SMART" id="SM00345">
    <property type="entry name" value="HTH_GNTR"/>
    <property type="match status" value="1"/>
</dbReference>
<gene>
    <name evidence="5" type="ORF">DFR70_13327</name>
</gene>
<protein>
    <submittedName>
        <fullName evidence="5">GntR family transcriptional regulator</fullName>
    </submittedName>
</protein>
<dbReference type="AlphaFoldDB" id="A0A318JQE5"/>
<dbReference type="PRINTS" id="PR00035">
    <property type="entry name" value="HTHGNTR"/>
</dbReference>
<keyword evidence="1" id="KW-0805">Transcription regulation</keyword>
<evidence type="ECO:0000256" key="2">
    <source>
        <dbReference type="ARBA" id="ARBA00023125"/>
    </source>
</evidence>
<dbReference type="CDD" id="cd07377">
    <property type="entry name" value="WHTH_GntR"/>
    <property type="match status" value="1"/>
</dbReference>
<dbReference type="Pfam" id="PF00392">
    <property type="entry name" value="GntR"/>
    <property type="match status" value="1"/>
</dbReference>
<dbReference type="PANTHER" id="PTHR44846">
    <property type="entry name" value="MANNOSYL-D-GLYCERATE TRANSPORT/METABOLISM SYSTEM REPRESSOR MNGR-RELATED"/>
    <property type="match status" value="1"/>
</dbReference>
<dbReference type="SUPFAM" id="SSF46785">
    <property type="entry name" value="Winged helix' DNA-binding domain"/>
    <property type="match status" value="1"/>
</dbReference>
<evidence type="ECO:0000256" key="1">
    <source>
        <dbReference type="ARBA" id="ARBA00023015"/>
    </source>
</evidence>
<sequence length="283" mass="31725">MDGIGIDPDDPRTPRRQLTDLLRAAILTGKLTPGSQIPSGPELAKRYNVAKVTAQQAVQELRNEGLVVARRGSGTYVRERPEKPLGLRPHLERAFTKPQVTIDFAGFSGETLHNAITEPLDQIRDGRFRPDSIAVRILIPDPATPWTMPANAADLSDNPLFRQRASRIMQRHTFGIVDEVHELQELGLIQSSTAEVRAYPAAPMFKVYIVNGDDAFFGFYSIEEHQLTLAGEPATVWDLMGKNTLIFHMDTDHNDVESMKSQFVQQAQTWFDSLWKISKPINP</sequence>
<dbReference type="InterPro" id="IPR050679">
    <property type="entry name" value="Bact_HTH_transcr_reg"/>
</dbReference>
<proteinExistence type="predicted"/>
<keyword evidence="6" id="KW-1185">Reference proteome</keyword>
<dbReference type="InterPro" id="IPR000524">
    <property type="entry name" value="Tscrpt_reg_HTH_GntR"/>
</dbReference>
<dbReference type="InterPro" id="IPR036390">
    <property type="entry name" value="WH_DNA-bd_sf"/>
</dbReference>
<comment type="caution">
    <text evidence="5">The sequence shown here is derived from an EMBL/GenBank/DDBJ whole genome shotgun (WGS) entry which is preliminary data.</text>
</comment>
<dbReference type="GO" id="GO:0045892">
    <property type="term" value="P:negative regulation of DNA-templated transcription"/>
    <property type="evidence" value="ECO:0007669"/>
    <property type="project" value="TreeGrafter"/>
</dbReference>
<dbReference type="GO" id="GO:0003700">
    <property type="term" value="F:DNA-binding transcription factor activity"/>
    <property type="evidence" value="ECO:0007669"/>
    <property type="project" value="InterPro"/>
</dbReference>
<dbReference type="Proteomes" id="UP000247569">
    <property type="component" value="Unassembled WGS sequence"/>
</dbReference>
<dbReference type="PROSITE" id="PS50949">
    <property type="entry name" value="HTH_GNTR"/>
    <property type="match status" value="1"/>
</dbReference>
<dbReference type="Gene3D" id="1.10.10.10">
    <property type="entry name" value="Winged helix-like DNA-binding domain superfamily/Winged helix DNA-binding domain"/>
    <property type="match status" value="1"/>
</dbReference>
<keyword evidence="2" id="KW-0238">DNA-binding</keyword>
<dbReference type="EMBL" id="QJKF01000033">
    <property type="protein sequence ID" value="PXX52295.1"/>
    <property type="molecule type" value="Genomic_DNA"/>
</dbReference>
<evidence type="ECO:0000256" key="3">
    <source>
        <dbReference type="ARBA" id="ARBA00023163"/>
    </source>
</evidence>
<dbReference type="OrthoDB" id="7363114at2"/>
<feature type="domain" description="HTH gntR-type" evidence="4">
    <location>
        <begin position="12"/>
        <end position="80"/>
    </location>
</feature>
<dbReference type="RefSeq" id="WP_051187684.1">
    <property type="nucleotide sequence ID" value="NZ_QJKF01000033.1"/>
</dbReference>
<organism evidence="5 6">
    <name type="scientific">Nocardia tenerifensis</name>
    <dbReference type="NCBI Taxonomy" id="228006"/>
    <lineage>
        <taxon>Bacteria</taxon>
        <taxon>Bacillati</taxon>
        <taxon>Actinomycetota</taxon>
        <taxon>Actinomycetes</taxon>
        <taxon>Mycobacteriales</taxon>
        <taxon>Nocardiaceae</taxon>
        <taxon>Nocardia</taxon>
    </lineage>
</organism>
<evidence type="ECO:0000313" key="6">
    <source>
        <dbReference type="Proteomes" id="UP000247569"/>
    </source>
</evidence>